<proteinExistence type="predicted"/>
<name>A0A523RZ38_UNCAE</name>
<gene>
    <name evidence="2" type="ORF">E3J84_03330</name>
</gene>
<evidence type="ECO:0000313" key="3">
    <source>
        <dbReference type="Proteomes" id="UP000316360"/>
    </source>
</evidence>
<dbReference type="EMBL" id="SOKJ01000184">
    <property type="protein sequence ID" value="TET11045.1"/>
    <property type="molecule type" value="Genomic_DNA"/>
</dbReference>
<dbReference type="PANTHER" id="PTHR15160:SF1">
    <property type="entry name" value="VON HIPPEL-LINDAU DISEASE TUMOR SUPPRESSOR"/>
    <property type="match status" value="1"/>
</dbReference>
<protein>
    <submittedName>
        <fullName evidence="2">Bifunctional nuclease family protein</fullName>
    </submittedName>
</protein>
<feature type="domain" description="BFN" evidence="1">
    <location>
        <begin position="3"/>
        <end position="134"/>
    </location>
</feature>
<evidence type="ECO:0000313" key="2">
    <source>
        <dbReference type="EMBL" id="TET11045.1"/>
    </source>
</evidence>
<dbReference type="Pfam" id="PF02577">
    <property type="entry name" value="BFN_dom"/>
    <property type="match status" value="1"/>
</dbReference>
<dbReference type="AlphaFoldDB" id="A0A523RZ38"/>
<dbReference type="Proteomes" id="UP000316360">
    <property type="component" value="Unassembled WGS sequence"/>
</dbReference>
<accession>A0A523RZ38</accession>
<dbReference type="PROSITE" id="PS51658">
    <property type="entry name" value="BFN"/>
    <property type="match status" value="1"/>
</dbReference>
<reference evidence="2 3" key="1">
    <citation type="submission" date="2019-03" db="EMBL/GenBank/DDBJ databases">
        <title>Metabolic potential of uncultured bacteria and archaea associated with petroleum seepage in deep-sea sediments.</title>
        <authorList>
            <person name="Dong X."/>
            <person name="Hubert C."/>
        </authorList>
    </citation>
    <scope>NUCLEOTIDE SEQUENCE [LARGE SCALE GENOMIC DNA]</scope>
    <source>
        <strain evidence="2">E44_bin7</strain>
    </source>
</reference>
<comment type="caution">
    <text evidence="2">The sequence shown here is derived from an EMBL/GenBank/DDBJ whole genome shotgun (WGS) entry which is preliminary data.</text>
</comment>
<evidence type="ECO:0000259" key="1">
    <source>
        <dbReference type="PROSITE" id="PS51658"/>
    </source>
</evidence>
<dbReference type="GO" id="GO:0004518">
    <property type="term" value="F:nuclease activity"/>
    <property type="evidence" value="ECO:0007669"/>
    <property type="project" value="InterPro"/>
</dbReference>
<dbReference type="InterPro" id="IPR003729">
    <property type="entry name" value="Bi_nuclease_dom"/>
</dbReference>
<dbReference type="SUPFAM" id="SSF103256">
    <property type="entry name" value="Hypothetical protein TM0160"/>
    <property type="match status" value="1"/>
</dbReference>
<dbReference type="PANTHER" id="PTHR15160">
    <property type="entry name" value="VON HIPPEL-LINDAU PROTEIN"/>
    <property type="match status" value="1"/>
</dbReference>
<dbReference type="InterPro" id="IPR036104">
    <property type="entry name" value="BFN_sf"/>
</dbReference>
<dbReference type="Gene3D" id="3.10.690.10">
    <property type="entry name" value="Bifunctional nuclease domain"/>
    <property type="match status" value="1"/>
</dbReference>
<sequence>MVEIEVGVSKVAIDVNSKVPVIILKEKKGNKTLPIWIGLFEAQAIALALENVKPPRPLTHDLAKLLIEKLNGKVEKVVINDLRNNTFYAQILIRKDGEDLQVDSRPSDAIALALRLKVPIFINEVVLDKVAVEEKIPKTKPIGDKEVEDFKKKLKDLKPEDFIQ</sequence>
<organism evidence="2 3">
    <name type="scientific">Aerophobetes bacterium</name>
    <dbReference type="NCBI Taxonomy" id="2030807"/>
    <lineage>
        <taxon>Bacteria</taxon>
        <taxon>Candidatus Aerophobota</taxon>
    </lineage>
</organism>